<name>A0A552IQQ7_9CHRO</name>
<proteinExistence type="predicted"/>
<keyword evidence="1" id="KW-0175">Coiled coil</keyword>
<dbReference type="AlphaFoldDB" id="A0A552IQQ7"/>
<evidence type="ECO:0000313" key="2">
    <source>
        <dbReference type="EMBL" id="TRU85805.1"/>
    </source>
</evidence>
<evidence type="ECO:0000313" key="3">
    <source>
        <dbReference type="Proteomes" id="UP000319191"/>
    </source>
</evidence>
<dbReference type="PANTHER" id="PTHR34235:SF3">
    <property type="entry name" value="SLR1203 PROTEIN"/>
    <property type="match status" value="1"/>
</dbReference>
<gene>
    <name evidence="2" type="ORF">EWV54_15460</name>
</gene>
<feature type="coiled-coil region" evidence="1">
    <location>
        <begin position="29"/>
        <end position="60"/>
    </location>
</feature>
<dbReference type="PANTHER" id="PTHR34235">
    <property type="entry name" value="SLR1203 PROTEIN-RELATED"/>
    <property type="match status" value="1"/>
</dbReference>
<comment type="caution">
    <text evidence="2">The sequence shown here is derived from an EMBL/GenBank/DDBJ whole genome shotgun (WGS) entry which is preliminary data.</text>
</comment>
<dbReference type="Pfam" id="PF01724">
    <property type="entry name" value="DUF29"/>
    <property type="match status" value="1"/>
</dbReference>
<accession>A0A552IQQ7</accession>
<dbReference type="Proteomes" id="UP000319191">
    <property type="component" value="Unassembled WGS sequence"/>
</dbReference>
<dbReference type="Gene3D" id="1.20.1220.20">
    <property type="entry name" value="Uncharcterised protein PF01724"/>
    <property type="match status" value="1"/>
</dbReference>
<reference evidence="2 3" key="1">
    <citation type="submission" date="2019-01" db="EMBL/GenBank/DDBJ databases">
        <title>Coherence of Microcystis species and biogeography revealed through population genomics.</title>
        <authorList>
            <person name="Perez-Carrascal O.M."/>
            <person name="Terrat Y."/>
            <person name="Giani A."/>
            <person name="Fortin N."/>
            <person name="Tromas N."/>
            <person name="Shapiro B.J."/>
        </authorList>
    </citation>
    <scope>NUCLEOTIDE SEQUENCE [LARGE SCALE GENOMIC DNA]</scope>
    <source>
        <strain evidence="2">Mn_MB_F_20050700_S1D</strain>
    </source>
</reference>
<sequence length="152" mass="18288">MIEVNDLKQLYEVDDDQWLEQTINLLKNHQFQQLDLDNLIEELEDLGREKKNSVASLLEQIIRHLLLLQYWTTKAEYNTVHWQEKIYNFRTQLRRTITTNLRKYLEDELTSIYQDALGFVKIKTTNSVTFPTECPYSLEQLLDRSWLPNQTH</sequence>
<dbReference type="EMBL" id="SFAV01000211">
    <property type="protein sequence ID" value="TRU85805.1"/>
    <property type="molecule type" value="Genomic_DNA"/>
</dbReference>
<organism evidence="2 3">
    <name type="scientific">Microcystis novacekii Mn_MB_F_20050700_S1D</name>
    <dbReference type="NCBI Taxonomy" id="2486266"/>
    <lineage>
        <taxon>Bacteria</taxon>
        <taxon>Bacillati</taxon>
        <taxon>Cyanobacteriota</taxon>
        <taxon>Cyanophyceae</taxon>
        <taxon>Oscillatoriophycideae</taxon>
        <taxon>Chroococcales</taxon>
        <taxon>Microcystaceae</taxon>
        <taxon>Microcystis</taxon>
    </lineage>
</organism>
<dbReference type="InterPro" id="IPR002636">
    <property type="entry name" value="DUF29"/>
</dbReference>
<evidence type="ECO:0000256" key="1">
    <source>
        <dbReference type="SAM" id="Coils"/>
    </source>
</evidence>
<protein>
    <submittedName>
        <fullName evidence="2">DUF29 domain-containing protein</fullName>
    </submittedName>
</protein>